<dbReference type="STRING" id="1514971.AUR64_15420"/>
<evidence type="ECO:0000313" key="2">
    <source>
        <dbReference type="EMBL" id="KTG09182.1"/>
    </source>
</evidence>
<dbReference type="Proteomes" id="UP000054387">
    <property type="component" value="Unassembled WGS sequence"/>
</dbReference>
<keyword evidence="1" id="KW-0812">Transmembrane</keyword>
<feature type="transmembrane region" description="Helical" evidence="1">
    <location>
        <begin position="77"/>
        <end position="95"/>
    </location>
</feature>
<feature type="transmembrane region" description="Helical" evidence="1">
    <location>
        <begin position="46"/>
        <end position="65"/>
    </location>
</feature>
<evidence type="ECO:0000313" key="3">
    <source>
        <dbReference type="Proteomes" id="UP000054387"/>
    </source>
</evidence>
<comment type="caution">
    <text evidence="2">The sequence shown here is derived from an EMBL/GenBank/DDBJ whole genome shotgun (WGS) entry which is preliminary data.</text>
</comment>
<keyword evidence="1" id="KW-1133">Transmembrane helix</keyword>
<evidence type="ECO:0000256" key="1">
    <source>
        <dbReference type="SAM" id="Phobius"/>
    </source>
</evidence>
<gene>
    <name evidence="2" type="ORF">AUR64_15420</name>
</gene>
<proteinExistence type="predicted"/>
<dbReference type="EMBL" id="LOPU01000029">
    <property type="protein sequence ID" value="KTG09182.1"/>
    <property type="molecule type" value="Genomic_DNA"/>
</dbReference>
<name>A0A0W1R6X7_9EURY</name>
<reference evidence="2 3" key="1">
    <citation type="submission" date="2015-12" db="EMBL/GenBank/DDBJ databases">
        <title>Haloprofundus marisrubri gen. nov., sp. nov., an extremely halophilic archaeon isolated from the Discovery deep brine-seawater interface in the Red Sea.</title>
        <authorList>
            <person name="Zhang G."/>
            <person name="Stingl U."/>
            <person name="Rashid M."/>
        </authorList>
    </citation>
    <scope>NUCLEOTIDE SEQUENCE [LARGE SCALE GENOMIC DNA]</scope>
    <source>
        <strain evidence="2 3">SB9</strain>
    </source>
</reference>
<organism evidence="2 3">
    <name type="scientific">Haloprofundus marisrubri</name>
    <dbReference type="NCBI Taxonomy" id="1514971"/>
    <lineage>
        <taxon>Archaea</taxon>
        <taxon>Methanobacteriati</taxon>
        <taxon>Methanobacteriota</taxon>
        <taxon>Stenosarchaea group</taxon>
        <taxon>Halobacteria</taxon>
        <taxon>Halobacteriales</taxon>
        <taxon>Haloferacaceae</taxon>
        <taxon>Haloprofundus</taxon>
    </lineage>
</organism>
<sequence length="99" mass="10571">MNRKRTVEVVCGVACILLGSRFLWSTIADAQSLSSVSLTAQLSTVLWGLWGTSGIVVGLGLAGGFTSEKQYGRYDRLVRTVLVGGLFCLCAVFALEAVR</sequence>
<dbReference type="RefSeq" id="WP_058582335.1">
    <property type="nucleotide sequence ID" value="NZ_LOPU01000029.1"/>
</dbReference>
<accession>A0A0W1R6X7</accession>
<dbReference type="AlphaFoldDB" id="A0A0W1R6X7"/>
<keyword evidence="3" id="KW-1185">Reference proteome</keyword>
<protein>
    <submittedName>
        <fullName evidence="2">Uncharacterized protein</fullName>
    </submittedName>
</protein>
<keyword evidence="1" id="KW-0472">Membrane</keyword>